<protein>
    <submittedName>
        <fullName evidence="1">Uncharacterized protein</fullName>
    </submittedName>
</protein>
<sequence>MTEDVAEALDVRSRLLSVIRAGKMLLTDAGPALAEAQAMATAIIAEDGVAAIMGLAGKLPKRRG</sequence>
<dbReference type="AlphaFoldDB" id="A0A375CF16"/>
<organism evidence="1">
    <name type="scientific">Cupriavidus taiwanensis</name>
    <dbReference type="NCBI Taxonomy" id="164546"/>
    <lineage>
        <taxon>Bacteria</taxon>
        <taxon>Pseudomonadati</taxon>
        <taxon>Pseudomonadota</taxon>
        <taxon>Betaproteobacteria</taxon>
        <taxon>Burkholderiales</taxon>
        <taxon>Burkholderiaceae</taxon>
        <taxon>Cupriavidus</taxon>
    </lineage>
</organism>
<gene>
    <name evidence="1" type="ORF">CBM2589_A90336</name>
</gene>
<dbReference type="EMBL" id="OFSP01000039">
    <property type="protein sequence ID" value="SOY68866.1"/>
    <property type="molecule type" value="Genomic_DNA"/>
</dbReference>
<proteinExistence type="predicted"/>
<evidence type="ECO:0000313" key="1">
    <source>
        <dbReference type="EMBL" id="SOY68866.1"/>
    </source>
</evidence>
<dbReference type="Proteomes" id="UP000256297">
    <property type="component" value="Chromosome CBM2589_a"/>
</dbReference>
<comment type="caution">
    <text evidence="1">The sequence shown here is derived from an EMBL/GenBank/DDBJ whole genome shotgun (WGS) entry which is preliminary data.</text>
</comment>
<name>A0A375CF16_9BURK</name>
<accession>A0A375CF16</accession>
<reference evidence="1" key="1">
    <citation type="submission" date="2018-01" db="EMBL/GenBank/DDBJ databases">
        <authorList>
            <person name="Clerissi C."/>
        </authorList>
    </citation>
    <scope>NUCLEOTIDE SEQUENCE</scope>
    <source>
        <strain evidence="1">Cupriavidus taiwanensis STM 3521</strain>
    </source>
</reference>